<keyword evidence="8" id="KW-0560">Oxidoreductase</keyword>
<organism evidence="8">
    <name type="scientific">uncultured Anaerotruncus sp</name>
    <dbReference type="NCBI Taxonomy" id="905011"/>
    <lineage>
        <taxon>Bacteria</taxon>
        <taxon>Bacillati</taxon>
        <taxon>Bacillota</taxon>
        <taxon>Clostridia</taxon>
        <taxon>Eubacteriales</taxon>
        <taxon>Oscillospiraceae</taxon>
        <taxon>Anaerotruncus</taxon>
        <taxon>environmental samples</taxon>
    </lineage>
</organism>
<feature type="domain" description="Ferritin-like diiron" evidence="7">
    <location>
        <begin position="3"/>
        <end position="134"/>
    </location>
</feature>
<keyword evidence="2" id="KW-0813">Transport</keyword>
<dbReference type="InterPro" id="IPR048574">
    <property type="entry name" value="RUBY_RBDX"/>
</dbReference>
<dbReference type="EC" id="1.11.1.1" evidence="8"/>
<dbReference type="Pfam" id="PF21349">
    <property type="entry name" value="RUBY_RBDX"/>
    <property type="match status" value="1"/>
</dbReference>
<dbReference type="InterPro" id="IPR052364">
    <property type="entry name" value="Rubrerythrin"/>
</dbReference>
<dbReference type="InterPro" id="IPR012347">
    <property type="entry name" value="Ferritin-like"/>
</dbReference>
<keyword evidence="8" id="KW-0575">Peroxidase</keyword>
<gene>
    <name evidence="8" type="primary">rbr1_2</name>
    <name evidence="8" type="ORF">SAMEA3545359_01772</name>
</gene>
<dbReference type="CDD" id="cd00350">
    <property type="entry name" value="rubredoxin_like"/>
    <property type="match status" value="1"/>
</dbReference>
<dbReference type="Pfam" id="PF02915">
    <property type="entry name" value="Rubrerythrin"/>
    <property type="match status" value="1"/>
</dbReference>
<feature type="domain" description="Rubredoxin-like" evidence="6">
    <location>
        <begin position="141"/>
        <end position="175"/>
    </location>
</feature>
<evidence type="ECO:0000259" key="6">
    <source>
        <dbReference type="PROSITE" id="PS50903"/>
    </source>
</evidence>
<dbReference type="SUPFAM" id="SSF57802">
    <property type="entry name" value="Rubredoxin-like"/>
    <property type="match status" value="1"/>
</dbReference>
<dbReference type="GO" id="GO:0051604">
    <property type="term" value="P:protein maturation"/>
    <property type="evidence" value="ECO:0007669"/>
    <property type="project" value="InterPro"/>
</dbReference>
<sequence>MKSLKGTQTEKNLKTALAGEALAHTKYRFYADAAQSEGYVPISQIFAETAQNEREHAKVWFKILYSGIPDTMENLLDAASGEHYEWTEMYEQFAKQAEDEGFTELQKLFVEIGEVEKAHEERYRSLIENMTQDSVYKKTAPAKWQCQNCGYEYEGTEPPAFCPACHHPKGFFAIKCESYK</sequence>
<evidence type="ECO:0000313" key="8">
    <source>
        <dbReference type="EMBL" id="SCJ74793.1"/>
    </source>
</evidence>
<comment type="cofactor">
    <cofactor evidence="1">
        <name>Fe(3+)</name>
        <dbReference type="ChEBI" id="CHEBI:29034"/>
    </cofactor>
</comment>
<keyword evidence="4" id="KW-0249">Electron transport</keyword>
<dbReference type="InterPro" id="IPR009040">
    <property type="entry name" value="Ferritin-like_diiron"/>
</dbReference>
<dbReference type="AlphaFoldDB" id="A0A1C6IY75"/>
<name>A0A1C6IY75_9FIRM</name>
<evidence type="ECO:0000256" key="2">
    <source>
        <dbReference type="ARBA" id="ARBA00022448"/>
    </source>
</evidence>
<evidence type="ECO:0000259" key="7">
    <source>
        <dbReference type="PROSITE" id="PS50905"/>
    </source>
</evidence>
<evidence type="ECO:0000256" key="1">
    <source>
        <dbReference type="ARBA" id="ARBA00001965"/>
    </source>
</evidence>
<dbReference type="InterPro" id="IPR009078">
    <property type="entry name" value="Ferritin-like_SF"/>
</dbReference>
<dbReference type="GO" id="GO:0016151">
    <property type="term" value="F:nickel cation binding"/>
    <property type="evidence" value="ECO:0007669"/>
    <property type="project" value="InterPro"/>
</dbReference>
<dbReference type="InterPro" id="IPR003251">
    <property type="entry name" value="Rr_diiron-bd_dom"/>
</dbReference>
<dbReference type="PANTHER" id="PTHR43865">
    <property type="entry name" value="RUBRERYTHRIN-RELATED"/>
    <property type="match status" value="1"/>
</dbReference>
<evidence type="ECO:0000256" key="3">
    <source>
        <dbReference type="ARBA" id="ARBA00022723"/>
    </source>
</evidence>
<dbReference type="PANTHER" id="PTHR43865:SF1">
    <property type="entry name" value="RUBRERYTHRIN-RELATED"/>
    <property type="match status" value="1"/>
</dbReference>
<reference evidence="8" key="1">
    <citation type="submission" date="2015-09" db="EMBL/GenBank/DDBJ databases">
        <authorList>
            <consortium name="Pathogen Informatics"/>
        </authorList>
    </citation>
    <scope>NUCLEOTIDE SEQUENCE</scope>
    <source>
        <strain evidence="8">2789STDY5834896</strain>
    </source>
</reference>
<keyword evidence="3" id="KW-0479">Metal-binding</keyword>
<dbReference type="NCBIfam" id="NF045767">
    <property type="entry name" value="RuberyRbr"/>
    <property type="match status" value="1"/>
</dbReference>
<evidence type="ECO:0000256" key="4">
    <source>
        <dbReference type="ARBA" id="ARBA00022982"/>
    </source>
</evidence>
<dbReference type="Gene3D" id="1.20.1260.10">
    <property type="match status" value="1"/>
</dbReference>
<keyword evidence="5" id="KW-0408">Iron</keyword>
<dbReference type="CDD" id="cd01041">
    <property type="entry name" value="Rubrerythrin"/>
    <property type="match status" value="1"/>
</dbReference>
<dbReference type="PROSITE" id="PS50903">
    <property type="entry name" value="RUBREDOXIN_LIKE"/>
    <property type="match status" value="1"/>
</dbReference>
<proteinExistence type="predicted"/>
<dbReference type="SUPFAM" id="SSF47240">
    <property type="entry name" value="Ferritin-like"/>
    <property type="match status" value="1"/>
</dbReference>
<dbReference type="GO" id="GO:0016692">
    <property type="term" value="F:NADH peroxidase activity"/>
    <property type="evidence" value="ECO:0007669"/>
    <property type="project" value="UniProtKB-EC"/>
</dbReference>
<dbReference type="PROSITE" id="PS50905">
    <property type="entry name" value="FERRITIN_LIKE"/>
    <property type="match status" value="1"/>
</dbReference>
<dbReference type="Gene3D" id="2.20.28.10">
    <property type="match status" value="1"/>
</dbReference>
<dbReference type="GO" id="GO:0005506">
    <property type="term" value="F:iron ion binding"/>
    <property type="evidence" value="ECO:0007669"/>
    <property type="project" value="InterPro"/>
</dbReference>
<dbReference type="EMBL" id="FMHG01000001">
    <property type="protein sequence ID" value="SCJ74793.1"/>
    <property type="molecule type" value="Genomic_DNA"/>
</dbReference>
<accession>A0A1C6IY75</accession>
<protein>
    <submittedName>
        <fullName evidence="8">NADH peroxidase</fullName>
        <ecNumber evidence="8">1.11.1.1</ecNumber>
    </submittedName>
</protein>
<evidence type="ECO:0000256" key="5">
    <source>
        <dbReference type="ARBA" id="ARBA00023004"/>
    </source>
</evidence>
<dbReference type="InterPro" id="IPR024934">
    <property type="entry name" value="Rubredoxin-like_dom"/>
</dbReference>